<evidence type="ECO:0000313" key="7">
    <source>
        <dbReference type="Proteomes" id="UP000037046"/>
    </source>
</evidence>
<dbReference type="STRING" id="74031.SAMN04488077_11685"/>
<dbReference type="Pfam" id="PF01258">
    <property type="entry name" value="zf-dskA_traR"/>
    <property type="match status" value="1"/>
</dbReference>
<name>A0A0L6CY25_9RHOB</name>
<keyword evidence="3" id="KW-0862">Zinc</keyword>
<keyword evidence="2" id="KW-0863">Zinc-finger</keyword>
<organism evidence="6 7">
    <name type="scientific">Roseovarius tolerans</name>
    <dbReference type="NCBI Taxonomy" id="74031"/>
    <lineage>
        <taxon>Bacteria</taxon>
        <taxon>Pseudomonadati</taxon>
        <taxon>Pseudomonadota</taxon>
        <taxon>Alphaproteobacteria</taxon>
        <taxon>Rhodobacterales</taxon>
        <taxon>Roseobacteraceae</taxon>
        <taxon>Roseovarius</taxon>
    </lineage>
</organism>
<keyword evidence="7" id="KW-1185">Reference proteome</keyword>
<dbReference type="PANTHER" id="PTHR33823">
    <property type="entry name" value="RNA POLYMERASE-BINDING TRANSCRIPTION FACTOR DKSA-RELATED"/>
    <property type="match status" value="1"/>
</dbReference>
<evidence type="ECO:0000256" key="4">
    <source>
        <dbReference type="PROSITE-ProRule" id="PRU00510"/>
    </source>
</evidence>
<dbReference type="Gene3D" id="1.20.120.910">
    <property type="entry name" value="DksA, coiled-coil domain"/>
    <property type="match status" value="1"/>
</dbReference>
<protein>
    <submittedName>
        <fullName evidence="6">RNA polymerase-binding transcription factor</fullName>
    </submittedName>
</protein>
<dbReference type="GO" id="GO:0008270">
    <property type="term" value="F:zinc ion binding"/>
    <property type="evidence" value="ECO:0007669"/>
    <property type="project" value="UniProtKB-KW"/>
</dbReference>
<dbReference type="AlphaFoldDB" id="A0A0L6CY25"/>
<evidence type="ECO:0000256" key="3">
    <source>
        <dbReference type="ARBA" id="ARBA00022833"/>
    </source>
</evidence>
<proteinExistence type="predicted"/>
<feature type="domain" description="Zinc finger DksA/TraR C4-type" evidence="5">
    <location>
        <begin position="80"/>
        <end position="111"/>
    </location>
</feature>
<dbReference type="PATRIC" id="fig|74031.6.peg.1113"/>
<dbReference type="OrthoDB" id="1121111at2"/>
<dbReference type="PROSITE" id="PS51128">
    <property type="entry name" value="ZF_DKSA_2"/>
    <property type="match status" value="1"/>
</dbReference>
<dbReference type="Proteomes" id="UP000037046">
    <property type="component" value="Unassembled WGS sequence"/>
</dbReference>
<gene>
    <name evidence="6" type="ORF">ROTO_10870</name>
</gene>
<evidence type="ECO:0000256" key="1">
    <source>
        <dbReference type="ARBA" id="ARBA00022723"/>
    </source>
</evidence>
<dbReference type="PROSITE" id="PS01102">
    <property type="entry name" value="ZF_DKSA_1"/>
    <property type="match status" value="1"/>
</dbReference>
<dbReference type="RefSeq" id="WP_050662012.1">
    <property type="nucleotide sequence ID" value="NZ_CP118494.1"/>
</dbReference>
<feature type="zinc finger region" description="dksA C4-type" evidence="4">
    <location>
        <begin position="85"/>
        <end position="109"/>
    </location>
</feature>
<dbReference type="PANTHER" id="PTHR33823:SF4">
    <property type="entry name" value="GENERAL STRESS PROTEIN 16O"/>
    <property type="match status" value="1"/>
</dbReference>
<dbReference type="SUPFAM" id="SSF57716">
    <property type="entry name" value="Glucocorticoid receptor-like (DNA-binding domain)"/>
    <property type="match status" value="1"/>
</dbReference>
<evidence type="ECO:0000256" key="2">
    <source>
        <dbReference type="ARBA" id="ARBA00022771"/>
    </source>
</evidence>
<dbReference type="EMBL" id="LGVV01000009">
    <property type="protein sequence ID" value="KNX42388.1"/>
    <property type="molecule type" value="Genomic_DNA"/>
</dbReference>
<reference evidence="7" key="1">
    <citation type="submission" date="2015-07" db="EMBL/GenBank/DDBJ databases">
        <title>Draft Genome Sequence of Roseovarius tolerans EL-164, a producer of N-Acylated Alanine Methyl Esters (NAMEs).</title>
        <authorList>
            <person name="Voget S."/>
            <person name="Bruns H."/>
            <person name="Wagner-Doebler I."/>
            <person name="Schulz S."/>
            <person name="Daniel R."/>
        </authorList>
    </citation>
    <scope>NUCLEOTIDE SEQUENCE [LARGE SCALE GENOMIC DNA]</scope>
    <source>
        <strain evidence="7">EL-164</strain>
    </source>
</reference>
<dbReference type="InterPro" id="IPR000962">
    <property type="entry name" value="Znf_DskA_TraR"/>
</dbReference>
<accession>A0A0L6CY25</accession>
<dbReference type="InterPro" id="IPR020458">
    <property type="entry name" value="Znf_DskA_TraR_CS"/>
</dbReference>
<comment type="caution">
    <text evidence="6">The sequence shown here is derived from an EMBL/GenBank/DDBJ whole genome shotgun (WGS) entry which is preliminary data.</text>
</comment>
<sequence length="112" mass="12335">MNDTRAAEFRVLIESLLAELEQDEARGREGQATVELDQQAVGRLSRMDALQNQAMAKAGHARRQAEQRRLMAALARIDEGEFGYCEDCGEEIAEGRLRLDPAAPRCISCASG</sequence>
<keyword evidence="1" id="KW-0479">Metal-binding</keyword>
<evidence type="ECO:0000313" key="6">
    <source>
        <dbReference type="EMBL" id="KNX42388.1"/>
    </source>
</evidence>
<evidence type="ECO:0000259" key="5">
    <source>
        <dbReference type="Pfam" id="PF01258"/>
    </source>
</evidence>